<dbReference type="Gene3D" id="3.40.190.10">
    <property type="entry name" value="Periplasmic binding protein-like II"/>
    <property type="match status" value="4"/>
</dbReference>
<dbReference type="SUPFAM" id="SSF53850">
    <property type="entry name" value="Periplasmic binding protein-like II"/>
    <property type="match status" value="2"/>
</dbReference>
<reference evidence="4" key="2">
    <citation type="submission" date="2012-01" db="EMBL/GenBank/DDBJ databases">
        <title>Complete sequence of chromosome of Marinitoga piezophila KA3.</title>
        <authorList>
            <person name="Lucas S."/>
            <person name="Han J."/>
            <person name="Lapidus A."/>
            <person name="Cheng J.-F."/>
            <person name="Goodwin L."/>
            <person name="Pitluck S."/>
            <person name="Peters L."/>
            <person name="Mikhailova N."/>
            <person name="Teshima H."/>
            <person name="Detter J.C."/>
            <person name="Han C."/>
            <person name="Tapia R."/>
            <person name="Land M."/>
            <person name="Hauser L."/>
            <person name="Kyrpides N."/>
            <person name="Ivanova N."/>
            <person name="Pagani I."/>
            <person name="Jebbar M."/>
            <person name="Vannier P."/>
            <person name="Oger P."/>
            <person name="Cario A."/>
            <person name="Bartlett D."/>
            <person name="Noll K.M."/>
            <person name="Woyke T."/>
        </authorList>
    </citation>
    <scope>NUCLEOTIDE SEQUENCE [LARGE SCALE GENOMIC DNA]</scope>
    <source>
        <strain evidence="4">DSM 14283 / JCM 11233 / KA3</strain>
    </source>
</reference>
<dbReference type="SMART" id="SM00062">
    <property type="entry name" value="PBPb"/>
    <property type="match status" value="2"/>
</dbReference>
<sequence>MKKKVYVLIVFFLAVIMAFSDKIILKTTFQIAPPKYYIEDNEVKGICYEIYEELNKRLEKYNIEIQWDGKFKNMTYITEELSKGFIDIFIGIAKNDYRKNIMNFSDFPLYSVTYMILTNKDFNKSLNELKLGVIKGTKTEQLFFEVTKNKNKAIEFENIEEAINPYLKNKIEGVFYNSLTLGYYYNKSLKKISKIVNMPMPKYYHYIGFSRKVSEDIKNIVDKEIKEIVINGTVEKILEKYGLKEFAKPGNYLKLANVDWPPYEWYENGEWKGIDTEVLKRVFENMGFKVDIIYLNWLRVLDYIKKGIIDGTFSLSVTDERRKYMLFSEEPLSTGADVFIYKNKNINFEDDISNYKCGYVKGFNYNDRLKDFNLQYYAVSDDIIGIKGFINDRFDIYVIDKNVALYYLKKFNYKGQVYFYPISKKNMYYIGLSRKNEFSEEIIKMFNEELKRFKKTEEYREILKKYNITYEDLWQ</sequence>
<dbReference type="Pfam" id="PF00497">
    <property type="entry name" value="SBP_bac_3"/>
    <property type="match status" value="2"/>
</dbReference>
<dbReference type="HOGENOM" id="CLU_558664_0_0_0"/>
<dbReference type="STRING" id="443254.Marpi_1935"/>
<feature type="domain" description="Solute-binding protein family 3/N-terminal" evidence="2">
    <location>
        <begin position="22"/>
        <end position="245"/>
    </location>
</feature>
<evidence type="ECO:0000259" key="2">
    <source>
        <dbReference type="SMART" id="SM00062"/>
    </source>
</evidence>
<evidence type="ECO:0000256" key="1">
    <source>
        <dbReference type="ARBA" id="ARBA00022729"/>
    </source>
</evidence>
<gene>
    <name evidence="3" type="ordered locus">Marpi_1935</name>
</gene>
<proteinExistence type="predicted"/>
<dbReference type="PANTHER" id="PTHR35936">
    <property type="entry name" value="MEMBRANE-BOUND LYTIC MUREIN TRANSGLYCOSYLASE F"/>
    <property type="match status" value="1"/>
</dbReference>
<dbReference type="AlphaFoldDB" id="H2J6N4"/>
<accession>H2J6N4</accession>
<dbReference type="Proteomes" id="UP000007161">
    <property type="component" value="Chromosome"/>
</dbReference>
<feature type="domain" description="Solute-binding protein family 3/N-terminal" evidence="2">
    <location>
        <begin position="252"/>
        <end position="471"/>
    </location>
</feature>
<evidence type="ECO:0000313" key="3">
    <source>
        <dbReference type="EMBL" id="AEX86315.1"/>
    </source>
</evidence>
<dbReference type="eggNOG" id="COG0834">
    <property type="taxonomic scope" value="Bacteria"/>
</dbReference>
<dbReference type="OrthoDB" id="42625at2"/>
<dbReference type="InterPro" id="IPR001638">
    <property type="entry name" value="Solute-binding_3/MltF_N"/>
</dbReference>
<dbReference type="EMBL" id="CP003257">
    <property type="protein sequence ID" value="AEX86315.1"/>
    <property type="molecule type" value="Genomic_DNA"/>
</dbReference>
<reference evidence="3 4" key="1">
    <citation type="journal article" date="2012" name="J. Bacteriol.">
        <title>Complete Genome Sequence of the Thermophilic, Piezophilic, Heterotrophic Bacterium Marinitoga piezophila KA3.</title>
        <authorList>
            <person name="Lucas S."/>
            <person name="Han J."/>
            <person name="Lapidus A."/>
            <person name="Cheng J.F."/>
            <person name="Goodwin L.A."/>
            <person name="Pitluck S."/>
            <person name="Peters L."/>
            <person name="Mikhailova N."/>
            <person name="Teshima H."/>
            <person name="Detter J.C."/>
            <person name="Han C."/>
            <person name="Tapia R."/>
            <person name="Land M."/>
            <person name="Hauser L."/>
            <person name="Kyrpides N.C."/>
            <person name="Ivanova N."/>
            <person name="Pagani I."/>
            <person name="Vannier P."/>
            <person name="Oger P."/>
            <person name="Bartlett D.H."/>
            <person name="Noll K.M."/>
            <person name="Woyke T."/>
            <person name="Jebbar M."/>
        </authorList>
    </citation>
    <scope>NUCLEOTIDE SEQUENCE [LARGE SCALE GENOMIC DNA]</scope>
    <source>
        <strain evidence="4">DSM 14283 / JCM 11233 / KA3</strain>
    </source>
</reference>
<organism evidence="3 4">
    <name type="scientific">Marinitoga piezophila (strain DSM 14283 / JCM 11233 / KA3)</name>
    <dbReference type="NCBI Taxonomy" id="443254"/>
    <lineage>
        <taxon>Bacteria</taxon>
        <taxon>Thermotogati</taxon>
        <taxon>Thermotogota</taxon>
        <taxon>Thermotogae</taxon>
        <taxon>Petrotogales</taxon>
        <taxon>Petrotogaceae</taxon>
        <taxon>Marinitoga</taxon>
    </lineage>
</organism>
<dbReference type="KEGG" id="mpz:Marpi_1935"/>
<keyword evidence="1" id="KW-0732">Signal</keyword>
<name>H2J6N4_MARPK</name>
<dbReference type="PANTHER" id="PTHR35936:SF25">
    <property type="entry name" value="ABC TRANSPORTER SUBSTRATE-BINDING PROTEIN"/>
    <property type="match status" value="1"/>
</dbReference>
<dbReference type="RefSeq" id="WP_014297385.1">
    <property type="nucleotide sequence ID" value="NC_016751.1"/>
</dbReference>
<protein>
    <submittedName>
        <fullName evidence="3">Periplasmic component of amino acid ABC-type transporter/signal transduction system</fullName>
    </submittedName>
</protein>
<keyword evidence="4" id="KW-1185">Reference proteome</keyword>
<evidence type="ECO:0000313" key="4">
    <source>
        <dbReference type="Proteomes" id="UP000007161"/>
    </source>
</evidence>